<reference evidence="2 3" key="1">
    <citation type="submission" date="2016-06" db="EMBL/GenBank/DDBJ databases">
        <title>Draft genome sequence of Flavobacterium succinicans strain DD5b.</title>
        <authorList>
            <person name="Poehlein A."/>
            <person name="Daniel R."/>
            <person name="Simeonova D.D."/>
        </authorList>
    </citation>
    <scope>NUCLEOTIDE SEQUENCE [LARGE SCALE GENOMIC DNA]</scope>
    <source>
        <strain evidence="2 3">DD5b</strain>
    </source>
</reference>
<dbReference type="PATRIC" id="fig|29536.5.peg.701"/>
<gene>
    <name evidence="2" type="ORF">FLB_06760</name>
</gene>
<organism evidence="2 3">
    <name type="scientific">Flavobacterium succinicans</name>
    <dbReference type="NCBI Taxonomy" id="29536"/>
    <lineage>
        <taxon>Bacteria</taxon>
        <taxon>Pseudomonadati</taxon>
        <taxon>Bacteroidota</taxon>
        <taxon>Flavobacteriia</taxon>
        <taxon>Flavobacteriales</taxon>
        <taxon>Flavobacteriaceae</taxon>
        <taxon>Flavobacterium</taxon>
    </lineage>
</organism>
<accession>A0A199XSV2</accession>
<dbReference type="OrthoDB" id="1496255at2"/>
<dbReference type="AlphaFoldDB" id="A0A199XSV2"/>
<dbReference type="RefSeq" id="WP_157490521.1">
    <property type="nucleotide sequence ID" value="NZ_JMTM01000017.1"/>
</dbReference>
<keyword evidence="1" id="KW-0472">Membrane</keyword>
<evidence type="ECO:0000313" key="2">
    <source>
        <dbReference type="EMBL" id="OAZ04828.1"/>
    </source>
</evidence>
<evidence type="ECO:0000313" key="3">
    <source>
        <dbReference type="Proteomes" id="UP000093807"/>
    </source>
</evidence>
<keyword evidence="1" id="KW-0812">Transmembrane</keyword>
<proteinExistence type="predicted"/>
<name>A0A199XSV2_9FLAO</name>
<protein>
    <submittedName>
        <fullName evidence="2">Uncharacterized protein</fullName>
    </submittedName>
</protein>
<dbReference type="EMBL" id="JMTM01000017">
    <property type="protein sequence ID" value="OAZ04828.1"/>
    <property type="molecule type" value="Genomic_DNA"/>
</dbReference>
<keyword evidence="1" id="KW-1133">Transmembrane helix</keyword>
<comment type="caution">
    <text evidence="2">The sequence shown here is derived from an EMBL/GenBank/DDBJ whole genome shotgun (WGS) entry which is preliminary data.</text>
</comment>
<evidence type="ECO:0000256" key="1">
    <source>
        <dbReference type="SAM" id="Phobius"/>
    </source>
</evidence>
<keyword evidence="3" id="KW-1185">Reference proteome</keyword>
<dbReference type="Proteomes" id="UP000093807">
    <property type="component" value="Unassembled WGS sequence"/>
</dbReference>
<sequence length="46" mass="5465">MKITKRDVFVFIFGMLTWMAVEIIYDWEGFKTDVQKGYQDAKNTAE</sequence>
<feature type="transmembrane region" description="Helical" evidence="1">
    <location>
        <begin position="7"/>
        <end position="25"/>
    </location>
</feature>